<name>A0ABV0TT84_9TELE</name>
<reference evidence="1 2" key="1">
    <citation type="submission" date="2021-06" db="EMBL/GenBank/DDBJ databases">
        <authorList>
            <person name="Palmer J.M."/>
        </authorList>
    </citation>
    <scope>NUCLEOTIDE SEQUENCE [LARGE SCALE GENOMIC DNA]</scope>
    <source>
        <strain evidence="2">if_2019</strain>
        <tissue evidence="1">Muscle</tissue>
    </source>
</reference>
<evidence type="ECO:0000313" key="2">
    <source>
        <dbReference type="Proteomes" id="UP001482620"/>
    </source>
</evidence>
<comment type="caution">
    <text evidence="1">The sequence shown here is derived from an EMBL/GenBank/DDBJ whole genome shotgun (WGS) entry which is preliminary data.</text>
</comment>
<accession>A0ABV0TT84</accession>
<proteinExistence type="predicted"/>
<sequence length="109" mass="11977">MHGPKSIATPLPGPSSELRSPSVLQFGTASAVMLHEQVEASDDVCVKSDVLESSVVDTELQHLISENIMLKEQISALKLNEQSFKNNDENVRYYAGLVFLTWANLNLCS</sequence>
<dbReference type="Proteomes" id="UP001482620">
    <property type="component" value="Unassembled WGS sequence"/>
</dbReference>
<protein>
    <submittedName>
        <fullName evidence="1">Uncharacterized protein</fullName>
    </submittedName>
</protein>
<keyword evidence="2" id="KW-1185">Reference proteome</keyword>
<gene>
    <name evidence="1" type="ORF">ILYODFUR_033849</name>
</gene>
<dbReference type="EMBL" id="JAHRIQ010040660">
    <property type="protein sequence ID" value="MEQ2234667.1"/>
    <property type="molecule type" value="Genomic_DNA"/>
</dbReference>
<organism evidence="1 2">
    <name type="scientific">Ilyodon furcidens</name>
    <name type="common">goldbreast splitfin</name>
    <dbReference type="NCBI Taxonomy" id="33524"/>
    <lineage>
        <taxon>Eukaryota</taxon>
        <taxon>Metazoa</taxon>
        <taxon>Chordata</taxon>
        <taxon>Craniata</taxon>
        <taxon>Vertebrata</taxon>
        <taxon>Euteleostomi</taxon>
        <taxon>Actinopterygii</taxon>
        <taxon>Neopterygii</taxon>
        <taxon>Teleostei</taxon>
        <taxon>Neoteleostei</taxon>
        <taxon>Acanthomorphata</taxon>
        <taxon>Ovalentaria</taxon>
        <taxon>Atherinomorphae</taxon>
        <taxon>Cyprinodontiformes</taxon>
        <taxon>Goodeidae</taxon>
        <taxon>Ilyodon</taxon>
    </lineage>
</organism>
<evidence type="ECO:0000313" key="1">
    <source>
        <dbReference type="EMBL" id="MEQ2234667.1"/>
    </source>
</evidence>